<dbReference type="HOGENOM" id="CLU_2332666_0_0_0"/>
<dbReference type="STRING" id="401053.AciPR4_0351"/>
<accession>E8V1J1</accession>
<dbReference type="EMBL" id="CP002467">
    <property type="protein sequence ID" value="ADV81186.1"/>
    <property type="molecule type" value="Genomic_DNA"/>
</dbReference>
<dbReference type="InterPro" id="IPR014795">
    <property type="entry name" value="TacA_1-like"/>
</dbReference>
<evidence type="ECO:0000256" key="1">
    <source>
        <dbReference type="ARBA" id="ARBA00022649"/>
    </source>
</evidence>
<evidence type="ECO:0008006" key="5">
    <source>
        <dbReference type="Google" id="ProtNLM"/>
    </source>
</evidence>
<dbReference type="Pfam" id="PF08681">
    <property type="entry name" value="TacA1"/>
    <property type="match status" value="1"/>
</dbReference>
<keyword evidence="4" id="KW-1185">Reference proteome</keyword>
<proteinExistence type="inferred from homology"/>
<dbReference type="SUPFAM" id="SSF47598">
    <property type="entry name" value="Ribbon-helix-helix"/>
    <property type="match status" value="1"/>
</dbReference>
<dbReference type="Proteomes" id="UP000006844">
    <property type="component" value="Chromosome"/>
</dbReference>
<evidence type="ECO:0000313" key="3">
    <source>
        <dbReference type="EMBL" id="ADV81186.1"/>
    </source>
</evidence>
<evidence type="ECO:0000313" key="4">
    <source>
        <dbReference type="Proteomes" id="UP000006844"/>
    </source>
</evidence>
<gene>
    <name evidence="3" type="ordered locus">AciPR4_0351</name>
</gene>
<reference evidence="3 4" key="1">
    <citation type="journal article" date="2012" name="Stand. Genomic Sci.">
        <title>Complete genome sequence of Terriglobus saanensis type strain SP1PR4(T), an Acidobacteria from tundra soil.</title>
        <authorList>
            <person name="Rawat S.R."/>
            <person name="Mannisto M.K."/>
            <person name="Starovoytov V."/>
            <person name="Goodwin L."/>
            <person name="Nolan M."/>
            <person name="Hauser L."/>
            <person name="Land M."/>
            <person name="Davenport K.W."/>
            <person name="Woyke T."/>
            <person name="Haggblom M.M."/>
        </authorList>
    </citation>
    <scope>NUCLEOTIDE SEQUENCE</scope>
    <source>
        <strain evidence="4">ATCC BAA-1853 / DSM 23119 / SP1PR4</strain>
    </source>
</reference>
<comment type="similarity">
    <text evidence="2">Belongs to the TacA antitoxin family.</text>
</comment>
<dbReference type="KEGG" id="tsa:AciPR4_0351"/>
<dbReference type="AlphaFoldDB" id="E8V1J1"/>
<evidence type="ECO:0000256" key="2">
    <source>
        <dbReference type="ARBA" id="ARBA00049988"/>
    </source>
</evidence>
<sequence>MTSNSSAAAVRRPLGVRATEEQHRVLREAAEREQRSVSSFVLNAALQAAQKPEPRKRTREEVAKAIAQAQALMRPYRQEGASIVDDLIAERRAEAARE</sequence>
<dbReference type="RefSeq" id="WP_013566919.1">
    <property type="nucleotide sequence ID" value="NC_014963.1"/>
</dbReference>
<organism evidence="3 4">
    <name type="scientific">Terriglobus saanensis (strain ATCC BAA-1853 / DSM 23119 / SP1PR4)</name>
    <dbReference type="NCBI Taxonomy" id="401053"/>
    <lineage>
        <taxon>Bacteria</taxon>
        <taxon>Pseudomonadati</taxon>
        <taxon>Acidobacteriota</taxon>
        <taxon>Terriglobia</taxon>
        <taxon>Terriglobales</taxon>
        <taxon>Acidobacteriaceae</taxon>
        <taxon>Terriglobus</taxon>
    </lineage>
</organism>
<dbReference type="GO" id="GO:0006355">
    <property type="term" value="P:regulation of DNA-templated transcription"/>
    <property type="evidence" value="ECO:0007669"/>
    <property type="project" value="InterPro"/>
</dbReference>
<keyword evidence="1" id="KW-1277">Toxin-antitoxin system</keyword>
<name>E8V1J1_TERSS</name>
<dbReference type="InterPro" id="IPR010985">
    <property type="entry name" value="Ribbon_hlx_hlx"/>
</dbReference>
<dbReference type="Gene3D" id="1.20.5.780">
    <property type="entry name" value="Single helix bin"/>
    <property type="match status" value="1"/>
</dbReference>
<protein>
    <recommendedName>
        <fullName evidence="5">DUF1778 domain-containing protein</fullName>
    </recommendedName>
</protein>